<dbReference type="EMBL" id="BMYJ01000004">
    <property type="protein sequence ID" value="GHC52565.1"/>
    <property type="molecule type" value="Genomic_DNA"/>
</dbReference>
<gene>
    <name evidence="2" type="ORF">GCM10007315_13820</name>
</gene>
<evidence type="ECO:0000313" key="3">
    <source>
        <dbReference type="Proteomes" id="UP000638981"/>
    </source>
</evidence>
<feature type="transmembrane region" description="Helical" evidence="1">
    <location>
        <begin position="12"/>
        <end position="31"/>
    </location>
</feature>
<name>A0A918TLR9_9RHOB</name>
<evidence type="ECO:0000313" key="2">
    <source>
        <dbReference type="EMBL" id="GHC52565.1"/>
    </source>
</evidence>
<accession>A0A918TLR9</accession>
<reference evidence="2" key="2">
    <citation type="submission" date="2020-09" db="EMBL/GenBank/DDBJ databases">
        <authorList>
            <person name="Sun Q."/>
            <person name="Kim S."/>
        </authorList>
    </citation>
    <scope>NUCLEOTIDE SEQUENCE</scope>
    <source>
        <strain evidence="2">KCTC 23310</strain>
    </source>
</reference>
<dbReference type="AlphaFoldDB" id="A0A918TLR9"/>
<dbReference type="Proteomes" id="UP000638981">
    <property type="component" value="Unassembled WGS sequence"/>
</dbReference>
<sequence length="119" mass="13439">MTFANQSRRTLVLGLVALGFGFGLLMLLPFVGDGMGAHVLAWLSLLGMFAGSLLLFVGFGRWIHRLMWQSAIRHSTLQMFGRTHADRMLNGALSPFWRWWLWITPSGEDRDAYDIATNP</sequence>
<evidence type="ECO:0000256" key="1">
    <source>
        <dbReference type="SAM" id="Phobius"/>
    </source>
</evidence>
<reference evidence="2" key="1">
    <citation type="journal article" date="2014" name="Int. J. Syst. Evol. Microbiol.">
        <title>Complete genome sequence of Corynebacterium casei LMG S-19264T (=DSM 44701T), isolated from a smear-ripened cheese.</title>
        <authorList>
            <consortium name="US DOE Joint Genome Institute (JGI-PGF)"/>
            <person name="Walter F."/>
            <person name="Albersmeier A."/>
            <person name="Kalinowski J."/>
            <person name="Ruckert C."/>
        </authorList>
    </citation>
    <scope>NUCLEOTIDE SEQUENCE</scope>
    <source>
        <strain evidence="2">KCTC 23310</strain>
    </source>
</reference>
<feature type="transmembrane region" description="Helical" evidence="1">
    <location>
        <begin position="37"/>
        <end position="59"/>
    </location>
</feature>
<dbReference type="RefSeq" id="WP_229804599.1">
    <property type="nucleotide sequence ID" value="NZ_BMYJ01000004.1"/>
</dbReference>
<keyword evidence="1" id="KW-0472">Membrane</keyword>
<organism evidence="2 3">
    <name type="scientific">Neogemmobacter tilapiae</name>
    <dbReference type="NCBI Taxonomy" id="875041"/>
    <lineage>
        <taxon>Bacteria</taxon>
        <taxon>Pseudomonadati</taxon>
        <taxon>Pseudomonadota</taxon>
        <taxon>Alphaproteobacteria</taxon>
        <taxon>Rhodobacterales</taxon>
        <taxon>Paracoccaceae</taxon>
        <taxon>Neogemmobacter</taxon>
    </lineage>
</organism>
<keyword evidence="1" id="KW-1133">Transmembrane helix</keyword>
<keyword evidence="3" id="KW-1185">Reference proteome</keyword>
<keyword evidence="1" id="KW-0812">Transmembrane</keyword>
<proteinExistence type="predicted"/>
<comment type="caution">
    <text evidence="2">The sequence shown here is derived from an EMBL/GenBank/DDBJ whole genome shotgun (WGS) entry which is preliminary data.</text>
</comment>
<protein>
    <submittedName>
        <fullName evidence="2">Uncharacterized protein</fullName>
    </submittedName>
</protein>